<feature type="domain" description="HTH gntR-type" evidence="4">
    <location>
        <begin position="3"/>
        <end position="70"/>
    </location>
</feature>
<comment type="caution">
    <text evidence="5">The sequence shown here is derived from an EMBL/GenBank/DDBJ whole genome shotgun (WGS) entry which is preliminary data.</text>
</comment>
<proteinExistence type="predicted"/>
<evidence type="ECO:0000313" key="6">
    <source>
        <dbReference type="Proteomes" id="UP000603141"/>
    </source>
</evidence>
<evidence type="ECO:0000256" key="2">
    <source>
        <dbReference type="ARBA" id="ARBA00023125"/>
    </source>
</evidence>
<dbReference type="Gene3D" id="1.10.10.10">
    <property type="entry name" value="Winged helix-like DNA-binding domain superfamily/Winged helix DNA-binding domain"/>
    <property type="match status" value="1"/>
</dbReference>
<dbReference type="Gene3D" id="1.20.120.530">
    <property type="entry name" value="GntR ligand-binding domain-like"/>
    <property type="match status" value="1"/>
</dbReference>
<sequence length="220" mass="25040">MLTRTSDRIRESLEQRIIEGEFENGERLDEVRLATFYGVSRTPFREALQMLAGSGLVQLIPRRGAYVQHPGIIELVEMFEVMAELEALCGRLAARRVSKSGLKEIAKAARACEISMEKDDPDAYYRENEEFHLLIYQFSGNSFLAEEAGKLQRRLRPFRRMQLRAKGRMHQSMKEHAVILKALEAGDSEAAANAIRSHISVQGEKFHDLISTYEKVPTAK</sequence>
<keyword evidence="6" id="KW-1185">Reference proteome</keyword>
<dbReference type="SMART" id="SM00345">
    <property type="entry name" value="HTH_GNTR"/>
    <property type="match status" value="1"/>
</dbReference>
<evidence type="ECO:0000256" key="1">
    <source>
        <dbReference type="ARBA" id="ARBA00023015"/>
    </source>
</evidence>
<dbReference type="GO" id="GO:0003700">
    <property type="term" value="F:DNA-binding transcription factor activity"/>
    <property type="evidence" value="ECO:0007669"/>
    <property type="project" value="InterPro"/>
</dbReference>
<evidence type="ECO:0000259" key="4">
    <source>
        <dbReference type="PROSITE" id="PS50949"/>
    </source>
</evidence>
<dbReference type="PROSITE" id="PS50949">
    <property type="entry name" value="HTH_GNTR"/>
    <property type="match status" value="1"/>
</dbReference>
<keyword evidence="1" id="KW-0805">Transcription regulation</keyword>
<dbReference type="Proteomes" id="UP000603141">
    <property type="component" value="Unassembled WGS sequence"/>
</dbReference>
<name>A0A934S9E1_9BACT</name>
<evidence type="ECO:0000313" key="5">
    <source>
        <dbReference type="EMBL" id="MBK1883291.1"/>
    </source>
</evidence>
<organism evidence="5 6">
    <name type="scientific">Luteolibacter pohnpeiensis</name>
    <dbReference type="NCBI Taxonomy" id="454153"/>
    <lineage>
        <taxon>Bacteria</taxon>
        <taxon>Pseudomonadati</taxon>
        <taxon>Verrucomicrobiota</taxon>
        <taxon>Verrucomicrobiia</taxon>
        <taxon>Verrucomicrobiales</taxon>
        <taxon>Verrucomicrobiaceae</taxon>
        <taxon>Luteolibacter</taxon>
    </lineage>
</organism>
<dbReference type="InterPro" id="IPR000524">
    <property type="entry name" value="Tscrpt_reg_HTH_GntR"/>
</dbReference>
<evidence type="ECO:0000256" key="3">
    <source>
        <dbReference type="ARBA" id="ARBA00023163"/>
    </source>
</evidence>
<keyword evidence="3" id="KW-0804">Transcription</keyword>
<dbReference type="InterPro" id="IPR011711">
    <property type="entry name" value="GntR_C"/>
</dbReference>
<gene>
    <name evidence="5" type="ORF">JIN85_12765</name>
</gene>
<keyword evidence="2" id="KW-0238">DNA-binding</keyword>
<dbReference type="InterPro" id="IPR036388">
    <property type="entry name" value="WH-like_DNA-bd_sf"/>
</dbReference>
<dbReference type="AlphaFoldDB" id="A0A934S9E1"/>
<dbReference type="InterPro" id="IPR008920">
    <property type="entry name" value="TF_FadR/GntR_C"/>
</dbReference>
<dbReference type="GO" id="GO:0003677">
    <property type="term" value="F:DNA binding"/>
    <property type="evidence" value="ECO:0007669"/>
    <property type="project" value="UniProtKB-KW"/>
</dbReference>
<dbReference type="PANTHER" id="PTHR43537:SF49">
    <property type="entry name" value="TRANSCRIPTIONAL REGULATORY PROTEIN"/>
    <property type="match status" value="1"/>
</dbReference>
<dbReference type="Pfam" id="PF07729">
    <property type="entry name" value="FCD"/>
    <property type="match status" value="1"/>
</dbReference>
<dbReference type="SMART" id="SM00895">
    <property type="entry name" value="FCD"/>
    <property type="match status" value="1"/>
</dbReference>
<dbReference type="CDD" id="cd07377">
    <property type="entry name" value="WHTH_GntR"/>
    <property type="match status" value="1"/>
</dbReference>
<dbReference type="RefSeq" id="WP_200271261.1">
    <property type="nucleotide sequence ID" value="NZ_JAENIJ010000019.1"/>
</dbReference>
<dbReference type="PANTHER" id="PTHR43537">
    <property type="entry name" value="TRANSCRIPTIONAL REGULATOR, GNTR FAMILY"/>
    <property type="match status" value="1"/>
</dbReference>
<dbReference type="SUPFAM" id="SSF46785">
    <property type="entry name" value="Winged helix' DNA-binding domain"/>
    <property type="match status" value="1"/>
</dbReference>
<reference evidence="5" key="1">
    <citation type="submission" date="2021-01" db="EMBL/GenBank/DDBJ databases">
        <title>Modified the classification status of verrucomicrobia.</title>
        <authorList>
            <person name="Feng X."/>
        </authorList>
    </citation>
    <scope>NUCLEOTIDE SEQUENCE</scope>
    <source>
        <strain evidence="5">KCTC 22041</strain>
    </source>
</reference>
<dbReference type="SUPFAM" id="SSF48008">
    <property type="entry name" value="GntR ligand-binding domain-like"/>
    <property type="match status" value="1"/>
</dbReference>
<dbReference type="EMBL" id="JAENIJ010000019">
    <property type="protein sequence ID" value="MBK1883291.1"/>
    <property type="molecule type" value="Genomic_DNA"/>
</dbReference>
<dbReference type="InterPro" id="IPR036390">
    <property type="entry name" value="WH_DNA-bd_sf"/>
</dbReference>
<accession>A0A934S9E1</accession>
<protein>
    <submittedName>
        <fullName evidence="5">GntR family transcriptional regulator</fullName>
    </submittedName>
</protein>
<dbReference type="Pfam" id="PF00392">
    <property type="entry name" value="GntR"/>
    <property type="match status" value="1"/>
</dbReference>